<feature type="domain" description="DUF6593" evidence="1">
    <location>
        <begin position="240"/>
        <end position="390"/>
    </location>
</feature>
<dbReference type="AlphaFoldDB" id="A0A409Y2E3"/>
<dbReference type="OrthoDB" id="3256331at2759"/>
<organism evidence="2 3">
    <name type="scientific">Gymnopilus dilepis</name>
    <dbReference type="NCBI Taxonomy" id="231916"/>
    <lineage>
        <taxon>Eukaryota</taxon>
        <taxon>Fungi</taxon>
        <taxon>Dikarya</taxon>
        <taxon>Basidiomycota</taxon>
        <taxon>Agaricomycotina</taxon>
        <taxon>Agaricomycetes</taxon>
        <taxon>Agaricomycetidae</taxon>
        <taxon>Agaricales</taxon>
        <taxon>Agaricineae</taxon>
        <taxon>Hymenogastraceae</taxon>
        <taxon>Gymnopilus</taxon>
    </lineage>
</organism>
<dbReference type="Proteomes" id="UP000284706">
    <property type="component" value="Unassembled WGS sequence"/>
</dbReference>
<feature type="domain" description="DUF6593" evidence="1">
    <location>
        <begin position="30"/>
        <end position="180"/>
    </location>
</feature>
<dbReference type="EMBL" id="NHYE01001279">
    <property type="protein sequence ID" value="PPQ97200.1"/>
    <property type="molecule type" value="Genomic_DNA"/>
</dbReference>
<name>A0A409Y2E3_9AGAR</name>
<reference evidence="2 3" key="1">
    <citation type="journal article" date="2018" name="Evol. Lett.">
        <title>Horizontal gene cluster transfer increased hallucinogenic mushroom diversity.</title>
        <authorList>
            <person name="Reynolds H.T."/>
            <person name="Vijayakumar V."/>
            <person name="Gluck-Thaler E."/>
            <person name="Korotkin H.B."/>
            <person name="Matheny P.B."/>
            <person name="Slot J.C."/>
        </authorList>
    </citation>
    <scope>NUCLEOTIDE SEQUENCE [LARGE SCALE GENOMIC DNA]</scope>
    <source>
        <strain evidence="2 3">SRW20</strain>
    </source>
</reference>
<keyword evidence="3" id="KW-1185">Reference proteome</keyword>
<protein>
    <recommendedName>
        <fullName evidence="1">DUF6593 domain-containing protein</fullName>
    </recommendedName>
</protein>
<gene>
    <name evidence="2" type="ORF">CVT26_000710</name>
</gene>
<accession>A0A409Y2E3</accession>
<dbReference type="InParanoid" id="A0A409Y2E3"/>
<evidence type="ECO:0000313" key="3">
    <source>
        <dbReference type="Proteomes" id="UP000284706"/>
    </source>
</evidence>
<dbReference type="Pfam" id="PF20236">
    <property type="entry name" value="DUF6593"/>
    <property type="match status" value="2"/>
</dbReference>
<sequence>MTSSFSSSEATLIDPEPTTVLKFSSPSVLNNVICLNGKPLFMITTHDAAGAQTRIADAQTKELLVVIKKKTFQSDTIQFTHKYDGQLLKQREWLVHGKLEDGRPKWTIHIPLGLFIWRTDVIYRLALCPEYDLEHPIAYSQFPTFDDPSVPFALVLDRGTEPYREEILASFLILEQHLRMEEKSAAIASGRMAYYSGARGGIGLALYTPRMASSFSSSEVTLINPEPPTVLKFSSPSVLNNVVSLNGKPIFMVSTLDAAGAQTKITDAQSKELLTVIKKKTFQPDTVQFTHKYDGKPLKQREWLVPGKFEDGRSKWTIHIPLGRFVWRTDVVHRLALCPENDLEHPVAYSQFPTFDDPSPPFALLLNRGTEPYRDEILASFLILEQHLRMDEKSMSVASGRMAYYSGVSAQMAVNQSLGF</sequence>
<comment type="caution">
    <text evidence="2">The sequence shown here is derived from an EMBL/GenBank/DDBJ whole genome shotgun (WGS) entry which is preliminary data.</text>
</comment>
<evidence type="ECO:0000313" key="2">
    <source>
        <dbReference type="EMBL" id="PPQ97200.1"/>
    </source>
</evidence>
<evidence type="ECO:0000259" key="1">
    <source>
        <dbReference type="Pfam" id="PF20236"/>
    </source>
</evidence>
<proteinExistence type="predicted"/>
<dbReference type="InterPro" id="IPR046528">
    <property type="entry name" value="DUF6593"/>
</dbReference>